<feature type="non-terminal residue" evidence="2">
    <location>
        <position position="73"/>
    </location>
</feature>
<dbReference type="PANTHER" id="PTHR28026">
    <property type="entry name" value="DUF962 DOMAIN PROTEIN (AFU_ORTHOLOGUE AFUA_8G05310)"/>
    <property type="match status" value="1"/>
</dbReference>
<accession>A0A382VEI9</accession>
<keyword evidence="1" id="KW-0472">Membrane</keyword>
<dbReference type="GO" id="GO:0016020">
    <property type="term" value="C:membrane"/>
    <property type="evidence" value="ECO:0007669"/>
    <property type="project" value="GOC"/>
</dbReference>
<sequence length="73" mass="8617">MRSIHDWLDEYGESHQNPINKMIHWICVPLIMLSLMGLLWTIPTPLNLTLISGVPLNWTFLFIVFCIIFYSRL</sequence>
<dbReference type="PANTHER" id="PTHR28026:SF9">
    <property type="entry name" value="2-HYDROXY-PALMITIC ACID DIOXYGENASE MPO1"/>
    <property type="match status" value="1"/>
</dbReference>
<keyword evidence="1" id="KW-1133">Transmembrane helix</keyword>
<dbReference type="AlphaFoldDB" id="A0A382VEI9"/>
<dbReference type="Pfam" id="PF06127">
    <property type="entry name" value="Mpo1-like"/>
    <property type="match status" value="1"/>
</dbReference>
<feature type="transmembrane region" description="Helical" evidence="1">
    <location>
        <begin position="22"/>
        <end position="42"/>
    </location>
</feature>
<dbReference type="EMBL" id="UINC01151347">
    <property type="protein sequence ID" value="SVD44897.1"/>
    <property type="molecule type" value="Genomic_DNA"/>
</dbReference>
<evidence type="ECO:0008006" key="3">
    <source>
        <dbReference type="Google" id="ProtNLM"/>
    </source>
</evidence>
<dbReference type="InterPro" id="IPR009305">
    <property type="entry name" value="Mpo1-like"/>
</dbReference>
<organism evidence="2">
    <name type="scientific">marine metagenome</name>
    <dbReference type="NCBI Taxonomy" id="408172"/>
    <lineage>
        <taxon>unclassified sequences</taxon>
        <taxon>metagenomes</taxon>
        <taxon>ecological metagenomes</taxon>
    </lineage>
</organism>
<keyword evidence="1" id="KW-0812">Transmembrane</keyword>
<gene>
    <name evidence="2" type="ORF">METZ01_LOCUS397751</name>
</gene>
<dbReference type="GO" id="GO:0046521">
    <property type="term" value="P:sphingoid catabolic process"/>
    <property type="evidence" value="ECO:0007669"/>
    <property type="project" value="TreeGrafter"/>
</dbReference>
<protein>
    <recommendedName>
        <fullName evidence="3">DUF962 domain-containing protein</fullName>
    </recommendedName>
</protein>
<name>A0A382VEI9_9ZZZZ</name>
<evidence type="ECO:0000313" key="2">
    <source>
        <dbReference type="EMBL" id="SVD44897.1"/>
    </source>
</evidence>
<proteinExistence type="predicted"/>
<evidence type="ECO:0000256" key="1">
    <source>
        <dbReference type="SAM" id="Phobius"/>
    </source>
</evidence>
<feature type="transmembrane region" description="Helical" evidence="1">
    <location>
        <begin position="48"/>
        <end position="70"/>
    </location>
</feature>
<reference evidence="2" key="1">
    <citation type="submission" date="2018-05" db="EMBL/GenBank/DDBJ databases">
        <authorList>
            <person name="Lanie J.A."/>
            <person name="Ng W.-L."/>
            <person name="Kazmierczak K.M."/>
            <person name="Andrzejewski T.M."/>
            <person name="Davidsen T.M."/>
            <person name="Wayne K.J."/>
            <person name="Tettelin H."/>
            <person name="Glass J.I."/>
            <person name="Rusch D."/>
            <person name="Podicherti R."/>
            <person name="Tsui H.-C.T."/>
            <person name="Winkler M.E."/>
        </authorList>
    </citation>
    <scope>NUCLEOTIDE SEQUENCE</scope>
</reference>